<dbReference type="SUPFAM" id="SSF81324">
    <property type="entry name" value="Voltage-gated potassium channels"/>
    <property type="match status" value="1"/>
</dbReference>
<dbReference type="Gene3D" id="1.20.120.350">
    <property type="entry name" value="Voltage-gated potassium channels. Chain C"/>
    <property type="match status" value="1"/>
</dbReference>
<dbReference type="InterPro" id="IPR043203">
    <property type="entry name" value="VGCC_Ca_Na"/>
</dbReference>
<feature type="domain" description="Ion transport" evidence="7">
    <location>
        <begin position="22"/>
        <end position="242"/>
    </location>
</feature>
<evidence type="ECO:0000256" key="5">
    <source>
        <dbReference type="SAM" id="Coils"/>
    </source>
</evidence>
<feature type="transmembrane region" description="Helical" evidence="6">
    <location>
        <begin position="95"/>
        <end position="115"/>
    </location>
</feature>
<keyword evidence="4 6" id="KW-0472">Membrane</keyword>
<comment type="subcellular location">
    <subcellularLocation>
        <location evidence="1">Membrane</location>
        <topology evidence="1">Multi-pass membrane protein</topology>
    </subcellularLocation>
</comment>
<dbReference type="EMBL" id="JAPFPW010000016">
    <property type="protein sequence ID" value="MCW7754811.1"/>
    <property type="molecule type" value="Genomic_DNA"/>
</dbReference>
<evidence type="ECO:0000256" key="2">
    <source>
        <dbReference type="ARBA" id="ARBA00022692"/>
    </source>
</evidence>
<organism evidence="8 9">
    <name type="scientific">Desulfobotulus pelophilus</name>
    <dbReference type="NCBI Taxonomy" id="2823377"/>
    <lineage>
        <taxon>Bacteria</taxon>
        <taxon>Pseudomonadati</taxon>
        <taxon>Thermodesulfobacteriota</taxon>
        <taxon>Desulfobacteria</taxon>
        <taxon>Desulfobacterales</taxon>
        <taxon>Desulfobacteraceae</taxon>
        <taxon>Desulfobotulus</taxon>
    </lineage>
</organism>
<evidence type="ECO:0000256" key="3">
    <source>
        <dbReference type="ARBA" id="ARBA00022989"/>
    </source>
</evidence>
<keyword evidence="9" id="KW-1185">Reference proteome</keyword>
<dbReference type="PANTHER" id="PTHR10037:SF62">
    <property type="entry name" value="SODIUM CHANNEL PROTEIN 60E"/>
    <property type="match status" value="1"/>
</dbReference>
<keyword evidence="3 6" id="KW-1133">Transmembrane helix</keyword>
<feature type="transmembrane region" description="Helical" evidence="6">
    <location>
        <begin position="28"/>
        <end position="48"/>
    </location>
</feature>
<evidence type="ECO:0000259" key="7">
    <source>
        <dbReference type="Pfam" id="PF00520"/>
    </source>
</evidence>
<feature type="coiled-coil region" evidence="5">
    <location>
        <begin position="228"/>
        <end position="255"/>
    </location>
</feature>
<dbReference type="InterPro" id="IPR005821">
    <property type="entry name" value="Ion_trans_dom"/>
</dbReference>
<sequence length="280" mass="31762">MAQKENQKQTGIKALCHTIAHNPYFKNFIIAMIILNAIVIGMETYPALYQPFKTGFYLIEKIFIIIFTIEIIIRITGSRPSWEFFRDGWNLFDFFIVASSLALAGGHFVSVLRILRILRVLRTISIIPSLQRMISALLATIPAMGNIAFLLGLLFYVFSVMGTIFFGHISPEYFGSIHITLLTLFQVVTLESWASGVMRPLLEESPWAWLYFVTFILMGTFIIINLFIGVIVNNMQEAQTEAEECKRQLETQALRQEIAELRVLILALGQNRAPGSSENS</sequence>
<feature type="transmembrane region" description="Helical" evidence="6">
    <location>
        <begin position="136"/>
        <end position="167"/>
    </location>
</feature>
<dbReference type="Proteomes" id="UP001209681">
    <property type="component" value="Unassembled WGS sequence"/>
</dbReference>
<dbReference type="Pfam" id="PF00520">
    <property type="entry name" value="Ion_trans"/>
    <property type="match status" value="1"/>
</dbReference>
<comment type="caution">
    <text evidence="8">The sequence shown here is derived from an EMBL/GenBank/DDBJ whole genome shotgun (WGS) entry which is preliminary data.</text>
</comment>
<feature type="transmembrane region" description="Helical" evidence="6">
    <location>
        <begin position="55"/>
        <end position="75"/>
    </location>
</feature>
<evidence type="ECO:0000313" key="9">
    <source>
        <dbReference type="Proteomes" id="UP001209681"/>
    </source>
</evidence>
<reference evidence="8 9" key="1">
    <citation type="submission" date="2022-11" db="EMBL/GenBank/DDBJ databases">
        <title>Desulfobotulus tamanensis H1 sp. nov. - anaerobic, alkaliphilic, sulphate reducing bacterium isolated from terrestrial mud volcano.</title>
        <authorList>
            <person name="Frolova A."/>
            <person name="Merkel A.Y."/>
            <person name="Slobodkin A.I."/>
        </authorList>
    </citation>
    <scope>NUCLEOTIDE SEQUENCE [LARGE SCALE GENOMIC DNA]</scope>
    <source>
        <strain evidence="8 9">H1</strain>
    </source>
</reference>
<keyword evidence="5" id="KW-0175">Coiled coil</keyword>
<keyword evidence="2 6" id="KW-0812">Transmembrane</keyword>
<dbReference type="Gene3D" id="1.10.287.70">
    <property type="match status" value="1"/>
</dbReference>
<evidence type="ECO:0000313" key="8">
    <source>
        <dbReference type="EMBL" id="MCW7754811.1"/>
    </source>
</evidence>
<dbReference type="RefSeq" id="WP_265425725.1">
    <property type="nucleotide sequence ID" value="NZ_JAPFPW010000016.1"/>
</dbReference>
<evidence type="ECO:0000256" key="1">
    <source>
        <dbReference type="ARBA" id="ARBA00004141"/>
    </source>
</evidence>
<evidence type="ECO:0000256" key="6">
    <source>
        <dbReference type="SAM" id="Phobius"/>
    </source>
</evidence>
<gene>
    <name evidence="8" type="ORF">OOT00_12540</name>
</gene>
<dbReference type="InterPro" id="IPR027359">
    <property type="entry name" value="Volt_channel_dom_sf"/>
</dbReference>
<accession>A0ABT3NBH0</accession>
<evidence type="ECO:0000256" key="4">
    <source>
        <dbReference type="ARBA" id="ARBA00023136"/>
    </source>
</evidence>
<name>A0ABT3NBH0_9BACT</name>
<dbReference type="PANTHER" id="PTHR10037">
    <property type="entry name" value="VOLTAGE-GATED CATION CHANNEL CALCIUM AND SODIUM"/>
    <property type="match status" value="1"/>
</dbReference>
<feature type="transmembrane region" description="Helical" evidence="6">
    <location>
        <begin position="208"/>
        <end position="232"/>
    </location>
</feature>
<proteinExistence type="predicted"/>
<protein>
    <submittedName>
        <fullName evidence="8">Ion transporter</fullName>
    </submittedName>
</protein>